<comment type="caution">
    <text evidence="13">The sequence shown here is derived from an EMBL/GenBank/DDBJ whole genome shotgun (WGS) entry which is preliminary data.</text>
</comment>
<dbReference type="EMBL" id="CAJOAX010004799">
    <property type="protein sequence ID" value="CAF3921734.1"/>
    <property type="molecule type" value="Genomic_DNA"/>
</dbReference>
<dbReference type="GO" id="GO:0097363">
    <property type="term" value="F:protein O-acetylglucosaminyltransferase activity"/>
    <property type="evidence" value="ECO:0007669"/>
    <property type="project" value="UniProtKB-EC"/>
</dbReference>
<protein>
    <recommendedName>
        <fullName evidence="7">EGF domain-specific O-linked N-acetylglucosamine transferase</fullName>
        <ecNumber evidence="1">2.4.1.255</ecNumber>
    </recommendedName>
    <alternativeName>
        <fullName evidence="8">Extracellular O-linked N-acetylglucosamine transferase</fullName>
    </alternativeName>
</protein>
<keyword evidence="4" id="KW-0732">Signal</keyword>
<keyword evidence="11" id="KW-0472">Membrane</keyword>
<accession>A0A815KCR5</accession>
<comment type="catalytic activity">
    <reaction evidence="10">
        <text>L-threonyl-[protein] + UDP-N-acetyl-alpha-D-glucosamine = 3-O-(N-acetyl-beta-D-glucosaminyl)-L-threonyl-[protein] + UDP + H(+)</text>
        <dbReference type="Rhea" id="RHEA:48908"/>
        <dbReference type="Rhea" id="RHEA-COMP:11060"/>
        <dbReference type="Rhea" id="RHEA-COMP:12252"/>
        <dbReference type="ChEBI" id="CHEBI:15378"/>
        <dbReference type="ChEBI" id="CHEBI:30013"/>
        <dbReference type="ChEBI" id="CHEBI:57705"/>
        <dbReference type="ChEBI" id="CHEBI:58223"/>
        <dbReference type="ChEBI" id="CHEBI:90840"/>
        <dbReference type="EC" id="2.4.1.255"/>
    </reaction>
</comment>
<gene>
    <name evidence="14" type="ORF">OTI717_LOCUS24862</name>
    <name evidence="13" type="ORF">RFH988_LOCUS34502</name>
</gene>
<dbReference type="Proteomes" id="UP000663882">
    <property type="component" value="Unassembled WGS sequence"/>
</dbReference>
<dbReference type="EMBL" id="CAJNOO010004800">
    <property type="protein sequence ID" value="CAF1394321.1"/>
    <property type="molecule type" value="Genomic_DNA"/>
</dbReference>
<keyword evidence="6" id="KW-0325">Glycoprotein</keyword>
<organism evidence="13 15">
    <name type="scientific">Rotaria sordida</name>
    <dbReference type="NCBI Taxonomy" id="392033"/>
    <lineage>
        <taxon>Eukaryota</taxon>
        <taxon>Metazoa</taxon>
        <taxon>Spiralia</taxon>
        <taxon>Gnathifera</taxon>
        <taxon>Rotifera</taxon>
        <taxon>Eurotatoria</taxon>
        <taxon>Bdelloidea</taxon>
        <taxon>Philodinida</taxon>
        <taxon>Philodinidae</taxon>
        <taxon>Rotaria</taxon>
    </lineage>
</organism>
<evidence type="ECO:0000259" key="12">
    <source>
        <dbReference type="Pfam" id="PF04577"/>
    </source>
</evidence>
<feature type="transmembrane region" description="Helical" evidence="11">
    <location>
        <begin position="17"/>
        <end position="38"/>
    </location>
</feature>
<reference evidence="13" key="1">
    <citation type="submission" date="2021-02" db="EMBL/GenBank/DDBJ databases">
        <authorList>
            <person name="Nowell W R."/>
        </authorList>
    </citation>
    <scope>NUCLEOTIDE SEQUENCE</scope>
</reference>
<keyword evidence="11" id="KW-0812">Transmembrane</keyword>
<evidence type="ECO:0000256" key="6">
    <source>
        <dbReference type="ARBA" id="ARBA00023180"/>
    </source>
</evidence>
<sequence length="476" mass="55643">MFIKCCSKLSIRRCRQYLFYTIFIILSFSLFLNIKYGLINHSSETTNKILLQNESLLLFKESTLNCSGDPLEQWCQHQIKLCNSSLIVYNKLFIITHSIILQPEFAQGKRLGGENIQDVLNQPEEDEYFHFQKEFIKLPCDIQEFHDRIPDGHLSNIFSAISSYRLPQKTHTIYETTIAVNRQDYVNVYHTITDVYTVYLLCCFFQRNPKSVRILFLDAHPKGNLDILWSQMFHSYTRLGHLKNLSSIFYHELIWSQPQLKSELDITKYRRIAPSFFFEFRQHILKQFNINYKINEKLNCQSLNLFFLVRHNYIAHPRNPSGKITRQLSNEKQILDDLKIKFSKYSNINFKINHFEELAIEEQLNIIIQTDVFIGMHGAGLTHVLFMKSNRILIELTTSVGSGREHFELMASINNVNYRRCLIIDGSSTTAEKIFDCIIEKISQICPLMTVSIHSQPIVTTFFPVVGNFSNSNITT</sequence>
<dbReference type="AlphaFoldDB" id="A0A815KCR5"/>
<dbReference type="InterPro" id="IPR007657">
    <property type="entry name" value="Glycosyltransferase_61"/>
</dbReference>
<evidence type="ECO:0000313" key="15">
    <source>
        <dbReference type="Proteomes" id="UP000663882"/>
    </source>
</evidence>
<keyword evidence="5" id="KW-0256">Endoplasmic reticulum</keyword>
<dbReference type="Proteomes" id="UP000663823">
    <property type="component" value="Unassembled WGS sequence"/>
</dbReference>
<evidence type="ECO:0000256" key="1">
    <source>
        <dbReference type="ARBA" id="ARBA00011970"/>
    </source>
</evidence>
<dbReference type="OrthoDB" id="529273at2759"/>
<evidence type="ECO:0000256" key="10">
    <source>
        <dbReference type="ARBA" id="ARBA00049432"/>
    </source>
</evidence>
<comment type="catalytic activity">
    <reaction evidence="9">
        <text>L-seryl-[protein] + UDP-N-acetyl-alpha-D-glucosamine = 3-O-(N-acetyl-beta-D-glucosaminyl)-L-seryl-[protein] + UDP + H(+)</text>
        <dbReference type="Rhea" id="RHEA:48904"/>
        <dbReference type="Rhea" id="RHEA-COMP:9863"/>
        <dbReference type="Rhea" id="RHEA-COMP:12251"/>
        <dbReference type="ChEBI" id="CHEBI:15378"/>
        <dbReference type="ChEBI" id="CHEBI:29999"/>
        <dbReference type="ChEBI" id="CHEBI:57705"/>
        <dbReference type="ChEBI" id="CHEBI:58223"/>
        <dbReference type="ChEBI" id="CHEBI:90838"/>
        <dbReference type="EC" id="2.4.1.255"/>
    </reaction>
</comment>
<evidence type="ECO:0000256" key="2">
    <source>
        <dbReference type="ARBA" id="ARBA00022676"/>
    </source>
</evidence>
<dbReference type="Pfam" id="PF04577">
    <property type="entry name" value="Glyco_transf_61"/>
    <property type="match status" value="1"/>
</dbReference>
<evidence type="ECO:0000256" key="4">
    <source>
        <dbReference type="ARBA" id="ARBA00022729"/>
    </source>
</evidence>
<name>A0A815KCR5_9BILA</name>
<keyword evidence="2" id="KW-0328">Glycosyltransferase</keyword>
<evidence type="ECO:0000256" key="7">
    <source>
        <dbReference type="ARBA" id="ARBA00040944"/>
    </source>
</evidence>
<evidence type="ECO:0000256" key="11">
    <source>
        <dbReference type="SAM" id="Phobius"/>
    </source>
</evidence>
<evidence type="ECO:0000313" key="13">
    <source>
        <dbReference type="EMBL" id="CAF1394321.1"/>
    </source>
</evidence>
<dbReference type="InterPro" id="IPR049625">
    <property type="entry name" value="Glyco_transf_61_cat"/>
</dbReference>
<evidence type="ECO:0000313" key="14">
    <source>
        <dbReference type="EMBL" id="CAF3921734.1"/>
    </source>
</evidence>
<evidence type="ECO:0000256" key="3">
    <source>
        <dbReference type="ARBA" id="ARBA00022679"/>
    </source>
</evidence>
<evidence type="ECO:0000256" key="9">
    <source>
        <dbReference type="ARBA" id="ARBA00048317"/>
    </source>
</evidence>
<proteinExistence type="predicted"/>
<keyword evidence="11" id="KW-1133">Transmembrane helix</keyword>
<dbReference type="PANTHER" id="PTHR20961">
    <property type="entry name" value="GLYCOSYLTRANSFERASE"/>
    <property type="match status" value="1"/>
</dbReference>
<dbReference type="EC" id="2.4.1.255" evidence="1"/>
<keyword evidence="3" id="KW-0808">Transferase</keyword>
<evidence type="ECO:0000256" key="8">
    <source>
        <dbReference type="ARBA" id="ARBA00042574"/>
    </source>
</evidence>
<feature type="domain" description="Glycosyltransferase 61 catalytic" evidence="12">
    <location>
        <begin position="271"/>
        <end position="392"/>
    </location>
</feature>
<evidence type="ECO:0000256" key="5">
    <source>
        <dbReference type="ARBA" id="ARBA00022824"/>
    </source>
</evidence>
<dbReference type="PANTHER" id="PTHR20961:SF148">
    <property type="entry name" value="EGF DOMAIN-SPECIFIC O-LINKED N-ACETYLGLUCOSAMINE TRANSFERASE"/>
    <property type="match status" value="1"/>
</dbReference>